<dbReference type="AlphaFoldDB" id="A0A1D6KLF3"/>
<dbReference type="InParanoid" id="A0A1D6KLF3"/>
<dbReference type="OMA" id="MFGRDGM"/>
<protein>
    <submittedName>
        <fullName evidence="1">Uncharacterized protein</fullName>
    </submittedName>
</protein>
<proteinExistence type="predicted"/>
<reference evidence="1" key="1">
    <citation type="submission" date="2015-12" db="EMBL/GenBank/DDBJ databases">
        <title>Update maize B73 reference genome by single molecule sequencing technologies.</title>
        <authorList>
            <consortium name="Maize Genome Sequencing Project"/>
            <person name="Ware D."/>
        </authorList>
    </citation>
    <scope>NUCLEOTIDE SEQUENCE [LARGE SCALE GENOMIC DNA]</scope>
    <source>
        <tissue evidence="1">Seedling</tissue>
    </source>
</reference>
<dbReference type="EMBL" id="CM007647">
    <property type="protein sequence ID" value="ONM03720.1"/>
    <property type="molecule type" value="Genomic_DNA"/>
</dbReference>
<accession>A0A1D6KLF3</accession>
<organism evidence="1">
    <name type="scientific">Zea mays</name>
    <name type="common">Maize</name>
    <dbReference type="NCBI Taxonomy" id="4577"/>
    <lineage>
        <taxon>Eukaryota</taxon>
        <taxon>Viridiplantae</taxon>
        <taxon>Streptophyta</taxon>
        <taxon>Embryophyta</taxon>
        <taxon>Tracheophyta</taxon>
        <taxon>Spermatophyta</taxon>
        <taxon>Magnoliopsida</taxon>
        <taxon>Liliopsida</taxon>
        <taxon>Poales</taxon>
        <taxon>Poaceae</taxon>
        <taxon>PACMAD clade</taxon>
        <taxon>Panicoideae</taxon>
        <taxon>Andropogonodae</taxon>
        <taxon>Andropogoneae</taxon>
        <taxon>Tripsacinae</taxon>
        <taxon>Zea</taxon>
    </lineage>
</organism>
<name>A0A1D6KLF3_MAIZE</name>
<gene>
    <name evidence="1" type="ORF">ZEAMMB73_Zm00001d031823</name>
</gene>
<sequence length="106" mass="9651">MVGIVVGIVVGMDGKVVGIEGIGGRVTGTAEIAGTVVGTTGFGRDGIAPAAVGGRASFGIGMDGIGGIVILGTSGMEGIGGSVSVVGTAGMVGTGGSLVGTAGMDG</sequence>
<evidence type="ECO:0000313" key="1">
    <source>
        <dbReference type="EMBL" id="ONM03720.1"/>
    </source>
</evidence>